<name>A0A0F9CZ21_9ZZZZ</name>
<comment type="caution">
    <text evidence="1">The sequence shown here is derived from an EMBL/GenBank/DDBJ whole genome shotgun (WGS) entry which is preliminary data.</text>
</comment>
<organism evidence="1">
    <name type="scientific">marine sediment metagenome</name>
    <dbReference type="NCBI Taxonomy" id="412755"/>
    <lineage>
        <taxon>unclassified sequences</taxon>
        <taxon>metagenomes</taxon>
        <taxon>ecological metagenomes</taxon>
    </lineage>
</organism>
<proteinExistence type="predicted"/>
<accession>A0A0F9CZ21</accession>
<gene>
    <name evidence="1" type="ORF">LCGC14_2263390</name>
</gene>
<feature type="non-terminal residue" evidence="1">
    <location>
        <position position="1"/>
    </location>
</feature>
<sequence>VGGYVVLVLVVVLCCEFYKTRLRKGTAPTEGEIDG</sequence>
<reference evidence="1" key="1">
    <citation type="journal article" date="2015" name="Nature">
        <title>Complex archaea that bridge the gap between prokaryotes and eukaryotes.</title>
        <authorList>
            <person name="Spang A."/>
            <person name="Saw J.H."/>
            <person name="Jorgensen S.L."/>
            <person name="Zaremba-Niedzwiedzka K."/>
            <person name="Martijn J."/>
            <person name="Lind A.E."/>
            <person name="van Eijk R."/>
            <person name="Schleper C."/>
            <person name="Guy L."/>
            <person name="Ettema T.J."/>
        </authorList>
    </citation>
    <scope>NUCLEOTIDE SEQUENCE</scope>
</reference>
<dbReference type="AlphaFoldDB" id="A0A0F9CZ21"/>
<dbReference type="EMBL" id="LAZR01031127">
    <property type="protein sequence ID" value="KKL54643.1"/>
    <property type="molecule type" value="Genomic_DNA"/>
</dbReference>
<evidence type="ECO:0000313" key="1">
    <source>
        <dbReference type="EMBL" id="KKL54643.1"/>
    </source>
</evidence>
<protein>
    <submittedName>
        <fullName evidence="1">Uncharacterized protein</fullName>
    </submittedName>
</protein>